<evidence type="ECO:0000313" key="5">
    <source>
        <dbReference type="Proteomes" id="UP000193409"/>
    </source>
</evidence>
<evidence type="ECO:0000256" key="2">
    <source>
        <dbReference type="ARBA" id="ARBA00022946"/>
    </source>
</evidence>
<keyword evidence="2" id="KW-0809">Transit peptide</keyword>
<evidence type="ECO:0000256" key="3">
    <source>
        <dbReference type="ARBA" id="ARBA00023186"/>
    </source>
</evidence>
<dbReference type="AlphaFoldDB" id="A0A1Y5SDI7"/>
<proteinExistence type="inferred from homology"/>
<evidence type="ECO:0000313" key="4">
    <source>
        <dbReference type="EMBL" id="SLN38226.1"/>
    </source>
</evidence>
<dbReference type="PANTHER" id="PTHR21013">
    <property type="entry name" value="ATP SYNTHASE MITOCHONDRIAL F1 COMPLEX ASSEMBLY FACTOR 2/ATP12 PROTEIN, MITOCHONDRIAL PRECURSOR"/>
    <property type="match status" value="1"/>
</dbReference>
<dbReference type="Gene3D" id="3.30.2180.10">
    <property type="entry name" value="ATP12-like"/>
    <property type="match status" value="1"/>
</dbReference>
<evidence type="ECO:0000256" key="1">
    <source>
        <dbReference type="ARBA" id="ARBA00008231"/>
    </source>
</evidence>
<keyword evidence="5" id="KW-1185">Reference proteome</keyword>
<reference evidence="4 5" key="1">
    <citation type="submission" date="2017-03" db="EMBL/GenBank/DDBJ databases">
        <authorList>
            <person name="Afonso C.L."/>
            <person name="Miller P.J."/>
            <person name="Scott M.A."/>
            <person name="Spackman E."/>
            <person name="Goraichik I."/>
            <person name="Dimitrov K.M."/>
            <person name="Suarez D.L."/>
            <person name="Swayne D.E."/>
        </authorList>
    </citation>
    <scope>NUCLEOTIDE SEQUENCE [LARGE SCALE GENOMIC DNA]</scope>
    <source>
        <strain evidence="4 5">CECT 7680</strain>
    </source>
</reference>
<keyword evidence="3" id="KW-0143">Chaperone</keyword>
<dbReference type="SUPFAM" id="SSF160909">
    <property type="entry name" value="ATP12-like"/>
    <property type="match status" value="1"/>
</dbReference>
<dbReference type="PANTHER" id="PTHR21013:SF10">
    <property type="entry name" value="ATP SYNTHASE MITOCHONDRIAL F1 COMPLEX ASSEMBLY FACTOR 2"/>
    <property type="match status" value="1"/>
</dbReference>
<dbReference type="InterPro" id="IPR011419">
    <property type="entry name" value="ATP12_ATP_synth-F1-assembly"/>
</dbReference>
<name>A0A1Y5SDI7_9RHOB</name>
<dbReference type="Pfam" id="PF07542">
    <property type="entry name" value="ATP12"/>
    <property type="match status" value="1"/>
</dbReference>
<dbReference type="Gene3D" id="1.10.3580.10">
    <property type="entry name" value="ATP12 ATPase"/>
    <property type="match status" value="1"/>
</dbReference>
<dbReference type="OrthoDB" id="9797825at2"/>
<dbReference type="GO" id="GO:0043461">
    <property type="term" value="P:proton-transporting ATP synthase complex assembly"/>
    <property type="evidence" value="ECO:0007669"/>
    <property type="project" value="InterPro"/>
</dbReference>
<dbReference type="EMBL" id="FWFQ01000011">
    <property type="protein sequence ID" value="SLN38226.1"/>
    <property type="molecule type" value="Genomic_DNA"/>
</dbReference>
<dbReference type="InterPro" id="IPR042272">
    <property type="entry name" value="ATP12_ATP_synth-F1-assembly_N"/>
</dbReference>
<dbReference type="Proteomes" id="UP000193409">
    <property type="component" value="Unassembled WGS sequence"/>
</dbReference>
<dbReference type="RefSeq" id="WP_085868437.1">
    <property type="nucleotide sequence ID" value="NZ_FWFQ01000011.1"/>
</dbReference>
<sequence>MAEWKQKRFWKEATAAECDGGFEVLLDGRRLKTPGKAALVMPTRAMAEAVAAEWAAQEGEVKPLTMPVTRSANSAIDKVTPQFDDVAALIAAYGETDLLCYRADGPAELIARQAAAWDPLLDWLDETHGARLGTNAGVMFFEQDAEALARLRKLVFALDPFELTAFHDLVGISGSLVIGLAALAGHMPPEELWALSRIDETWQEELWGTDEEAAEMAQAKKEGFLHAHRFYNLTR</sequence>
<comment type="similarity">
    <text evidence="1">Belongs to the ATP12 family.</text>
</comment>
<protein>
    <submittedName>
        <fullName evidence="4">ATP12 chaperone protein</fullName>
    </submittedName>
</protein>
<organism evidence="4 5">
    <name type="scientific">Pseudoruegeria aquimaris</name>
    <dbReference type="NCBI Taxonomy" id="393663"/>
    <lineage>
        <taxon>Bacteria</taxon>
        <taxon>Pseudomonadati</taxon>
        <taxon>Pseudomonadota</taxon>
        <taxon>Alphaproteobacteria</taxon>
        <taxon>Rhodobacterales</taxon>
        <taxon>Roseobacteraceae</taxon>
        <taxon>Pseudoruegeria</taxon>
    </lineage>
</organism>
<accession>A0A1Y5SDI7</accession>
<dbReference type="InterPro" id="IPR023335">
    <property type="entry name" value="ATP12_ortho_dom_sf"/>
</dbReference>
<gene>
    <name evidence="4" type="ORF">PSA7680_01877</name>
</gene>